<dbReference type="PANTHER" id="PTHR42789:SF1">
    <property type="entry name" value="D-ISOMER SPECIFIC 2-HYDROXYACID DEHYDROGENASE FAMILY PROTEIN (AFU_ORTHOLOGUE AFUA_6G10090)"/>
    <property type="match status" value="1"/>
</dbReference>
<keyword evidence="2" id="KW-0028">Amino-acid biosynthesis</keyword>
<feature type="domain" description="D-isomer specific 2-hydroxyacid dehydrogenase catalytic" evidence="6">
    <location>
        <begin position="12"/>
        <end position="309"/>
    </location>
</feature>
<dbReference type="Proteomes" id="UP001597104">
    <property type="component" value="Unassembled WGS sequence"/>
</dbReference>
<comment type="similarity">
    <text evidence="1 5">Belongs to the D-isomer specific 2-hydroxyacid dehydrogenase family.</text>
</comment>
<evidence type="ECO:0000256" key="2">
    <source>
        <dbReference type="ARBA" id="ARBA00022605"/>
    </source>
</evidence>
<keyword evidence="3 5" id="KW-0560">Oxidoreductase</keyword>
<dbReference type="InterPro" id="IPR029752">
    <property type="entry name" value="D-isomer_DH_CS1"/>
</dbReference>
<keyword evidence="9" id="KW-1185">Reference proteome</keyword>
<dbReference type="PROSITE" id="PS00671">
    <property type="entry name" value="D_2_HYDROXYACID_DH_3"/>
    <property type="match status" value="1"/>
</dbReference>
<evidence type="ECO:0000256" key="1">
    <source>
        <dbReference type="ARBA" id="ARBA00005854"/>
    </source>
</evidence>
<evidence type="ECO:0000313" key="9">
    <source>
        <dbReference type="Proteomes" id="UP001597104"/>
    </source>
</evidence>
<gene>
    <name evidence="8" type="ORF">ACFQZ7_00935</name>
</gene>
<accession>A0ABW3E7X6</accession>
<evidence type="ECO:0000259" key="6">
    <source>
        <dbReference type="Pfam" id="PF00389"/>
    </source>
</evidence>
<dbReference type="Pfam" id="PF02826">
    <property type="entry name" value="2-Hacid_dh_C"/>
    <property type="match status" value="1"/>
</dbReference>
<dbReference type="PROSITE" id="PS00065">
    <property type="entry name" value="D_2_HYDROXYACID_DH_1"/>
    <property type="match status" value="1"/>
</dbReference>
<organism evidence="8 9">
    <name type="scientific">Loigolactobacillus binensis</name>
    <dbReference type="NCBI Taxonomy" id="2559922"/>
    <lineage>
        <taxon>Bacteria</taxon>
        <taxon>Bacillati</taxon>
        <taxon>Bacillota</taxon>
        <taxon>Bacilli</taxon>
        <taxon>Lactobacillales</taxon>
        <taxon>Lactobacillaceae</taxon>
        <taxon>Loigolactobacillus</taxon>
    </lineage>
</organism>
<comment type="caution">
    <text evidence="8">The sequence shown here is derived from an EMBL/GenBank/DDBJ whole genome shotgun (WGS) entry which is preliminary data.</text>
</comment>
<dbReference type="InterPro" id="IPR006140">
    <property type="entry name" value="D-isomer_DH_NAD-bd"/>
</dbReference>
<dbReference type="Pfam" id="PF00389">
    <property type="entry name" value="2-Hacid_dh"/>
    <property type="match status" value="1"/>
</dbReference>
<evidence type="ECO:0000259" key="7">
    <source>
        <dbReference type="Pfam" id="PF02826"/>
    </source>
</evidence>
<dbReference type="SUPFAM" id="SSF52283">
    <property type="entry name" value="Formate/glycerate dehydrogenase catalytic domain-like"/>
    <property type="match status" value="1"/>
</dbReference>
<protein>
    <submittedName>
        <fullName evidence="8">Phosphoglycerate dehydrogenase</fullName>
    </submittedName>
</protein>
<evidence type="ECO:0000313" key="8">
    <source>
        <dbReference type="EMBL" id="MFD0896307.1"/>
    </source>
</evidence>
<evidence type="ECO:0000256" key="3">
    <source>
        <dbReference type="ARBA" id="ARBA00023002"/>
    </source>
</evidence>
<reference evidence="9" key="1">
    <citation type="journal article" date="2019" name="Int. J. Syst. Evol. Microbiol.">
        <title>The Global Catalogue of Microorganisms (GCM) 10K type strain sequencing project: providing services to taxonomists for standard genome sequencing and annotation.</title>
        <authorList>
            <consortium name="The Broad Institute Genomics Platform"/>
            <consortium name="The Broad Institute Genome Sequencing Center for Infectious Disease"/>
            <person name="Wu L."/>
            <person name="Ma J."/>
        </authorList>
    </citation>
    <scope>NUCLEOTIDE SEQUENCE [LARGE SCALE GENOMIC DNA]</scope>
    <source>
        <strain evidence="9">CCM 8925</strain>
    </source>
</reference>
<dbReference type="InterPro" id="IPR006139">
    <property type="entry name" value="D-isomer_2_OHA_DH_cat_dom"/>
</dbReference>
<sequence>MKIVSTSPSFAKISAKPLTLLKENNIEFVSLSPEISEKEFIQASQDAAGLIVGFNQLTAAVIERLPQLQIICKHGVGVDNIDVAYAKQKGIFVTNVPNANKHAVADFAFGLLLALARKLPQVDQNVKNGHWQRYFGADVHGKVLGIIGLGNIGKEVAKRAAGFDMQIYAYSPAPDPVFVSQYHINVVGLDELLRISDFVTIHTALLPATKNLLDLEKFKLMKPTAFLINTARGNIIVEKDLQIALKNHLIAGAALDVFATEPTHDQALLSQENLIATAHIAGYTPDALNQISLKCVQNIIAVLIKGTAPEFIVQ</sequence>
<dbReference type="InterPro" id="IPR029753">
    <property type="entry name" value="D-isomer_DH_CS"/>
</dbReference>
<proteinExistence type="inferred from homology"/>
<name>A0ABW3E7X6_9LACO</name>
<dbReference type="InterPro" id="IPR036291">
    <property type="entry name" value="NAD(P)-bd_dom_sf"/>
</dbReference>
<dbReference type="InterPro" id="IPR050857">
    <property type="entry name" value="D-2-hydroxyacid_DH"/>
</dbReference>
<dbReference type="CDD" id="cd12172">
    <property type="entry name" value="PGDH_like_2"/>
    <property type="match status" value="1"/>
</dbReference>
<keyword evidence="4" id="KW-0520">NAD</keyword>
<dbReference type="PANTHER" id="PTHR42789">
    <property type="entry name" value="D-ISOMER SPECIFIC 2-HYDROXYACID DEHYDROGENASE FAMILY PROTEIN (AFU_ORTHOLOGUE AFUA_6G10090)"/>
    <property type="match status" value="1"/>
</dbReference>
<dbReference type="Gene3D" id="3.40.50.720">
    <property type="entry name" value="NAD(P)-binding Rossmann-like Domain"/>
    <property type="match status" value="2"/>
</dbReference>
<dbReference type="RefSeq" id="WP_137638574.1">
    <property type="nucleotide sequence ID" value="NZ_BJDN01000030.1"/>
</dbReference>
<dbReference type="SUPFAM" id="SSF51735">
    <property type="entry name" value="NAD(P)-binding Rossmann-fold domains"/>
    <property type="match status" value="1"/>
</dbReference>
<feature type="domain" description="D-isomer specific 2-hydroxyacid dehydrogenase NAD-binding" evidence="7">
    <location>
        <begin position="109"/>
        <end position="281"/>
    </location>
</feature>
<evidence type="ECO:0000256" key="5">
    <source>
        <dbReference type="RuleBase" id="RU003719"/>
    </source>
</evidence>
<dbReference type="EMBL" id="JBHTIO010000002">
    <property type="protein sequence ID" value="MFD0896307.1"/>
    <property type="molecule type" value="Genomic_DNA"/>
</dbReference>
<evidence type="ECO:0000256" key="4">
    <source>
        <dbReference type="ARBA" id="ARBA00023027"/>
    </source>
</evidence>